<dbReference type="AlphaFoldDB" id="A0A1X6PBL2"/>
<accession>A0A1X6PBL2</accession>
<dbReference type="Proteomes" id="UP000218209">
    <property type="component" value="Unassembled WGS sequence"/>
</dbReference>
<keyword evidence="2" id="KW-1185">Reference proteome</keyword>
<sequence length="318" mass="34860">MRAEGMTFMVGARTLLNKRVKAIIGNAETTGHIFPPPSMRTQIFVDSIKDHPKVINSRAVEFLAETVLSPVKDTTMEKRRKRSGDDSSQWAARFVKAPTISVLAKFSQAFSYVYGEYKRNVVMGWFKEVTGNPKEVMMPTQAATYLETDSCLRSTSGREGVIAGVVKGYLYLGVKNRVRYPGGDDKGAITMCSAYYALAVTLVRKELESIRDGRTESAACPDANRYTKFVNEMVGLHEFLSKQSCEEDGLILCDGADPMRANFDDELADNAPDSSADEAAALKGAWEMEPGEVATSATHEAELAALLAQPETADDKLL</sequence>
<proteinExistence type="predicted"/>
<protein>
    <submittedName>
        <fullName evidence="1">Uncharacterized protein</fullName>
    </submittedName>
</protein>
<evidence type="ECO:0000313" key="1">
    <source>
        <dbReference type="EMBL" id="OSX78309.1"/>
    </source>
</evidence>
<evidence type="ECO:0000313" key="2">
    <source>
        <dbReference type="Proteomes" id="UP000218209"/>
    </source>
</evidence>
<dbReference type="EMBL" id="KV918815">
    <property type="protein sequence ID" value="OSX78309.1"/>
    <property type="molecule type" value="Genomic_DNA"/>
</dbReference>
<reference evidence="1 2" key="1">
    <citation type="submission" date="2017-03" db="EMBL/GenBank/DDBJ databases">
        <title>WGS assembly of Porphyra umbilicalis.</title>
        <authorList>
            <person name="Brawley S.H."/>
            <person name="Blouin N.A."/>
            <person name="Ficko-Blean E."/>
            <person name="Wheeler G.L."/>
            <person name="Lohr M."/>
            <person name="Goodson H.V."/>
            <person name="Jenkins J.W."/>
            <person name="Blaby-Haas C.E."/>
            <person name="Helliwell K.E."/>
            <person name="Chan C."/>
            <person name="Marriage T."/>
            <person name="Bhattacharya D."/>
            <person name="Klein A.S."/>
            <person name="Badis Y."/>
            <person name="Brodie J."/>
            <person name="Cao Y."/>
            <person name="Collen J."/>
            <person name="Dittami S.M."/>
            <person name="Gachon C.M."/>
            <person name="Green B.R."/>
            <person name="Karpowicz S."/>
            <person name="Kim J.W."/>
            <person name="Kudahl U."/>
            <person name="Lin S."/>
            <person name="Michel G."/>
            <person name="Mittag M."/>
            <person name="Olson B.J."/>
            <person name="Pangilinan J."/>
            <person name="Peng Y."/>
            <person name="Qiu H."/>
            <person name="Shu S."/>
            <person name="Singer J.T."/>
            <person name="Smith A.G."/>
            <person name="Sprecher B.N."/>
            <person name="Wagner V."/>
            <person name="Wang W."/>
            <person name="Wang Z.-Y."/>
            <person name="Yan J."/>
            <person name="Yarish C."/>
            <person name="Zoeuner-Riek S."/>
            <person name="Zhuang Y."/>
            <person name="Zou Y."/>
            <person name="Lindquist E.A."/>
            <person name="Grimwood J."/>
            <person name="Barry K."/>
            <person name="Rokhsar D.S."/>
            <person name="Schmutz J."/>
            <person name="Stiller J.W."/>
            <person name="Grossman A.R."/>
            <person name="Prochnik S.E."/>
        </authorList>
    </citation>
    <scope>NUCLEOTIDE SEQUENCE [LARGE SCALE GENOMIC DNA]</scope>
    <source>
        <strain evidence="1">4086291</strain>
    </source>
</reference>
<organism evidence="1 2">
    <name type="scientific">Porphyra umbilicalis</name>
    <name type="common">Purple laver</name>
    <name type="synonym">Red alga</name>
    <dbReference type="NCBI Taxonomy" id="2786"/>
    <lineage>
        <taxon>Eukaryota</taxon>
        <taxon>Rhodophyta</taxon>
        <taxon>Bangiophyceae</taxon>
        <taxon>Bangiales</taxon>
        <taxon>Bangiaceae</taxon>
        <taxon>Porphyra</taxon>
    </lineage>
</organism>
<gene>
    <name evidence="1" type="ORF">BU14_0112s0008</name>
</gene>
<name>A0A1X6PBL2_PORUM</name>